<sequence>MLILFFHTLNSIQNFSTILLIINVKCIIKTQNIYIYIFKYFVVCKELELLIWITINM</sequence>
<keyword evidence="2" id="KW-1185">Reference proteome</keyword>
<comment type="caution">
    <text evidence="1">The sequence shown here is derived from an EMBL/GenBank/DDBJ whole genome shotgun (WGS) entry which is preliminary data.</text>
</comment>
<reference evidence="1 2" key="1">
    <citation type="submission" date="2018-06" db="EMBL/GenBank/DDBJ databases">
        <title>Comparative genomics reveals the genomic features of Rhizophagus irregularis, R. cerebriforme, R. diaphanum and Gigaspora rosea, and their symbiotic lifestyle signature.</title>
        <authorList>
            <person name="Morin E."/>
            <person name="San Clemente H."/>
            <person name="Chen E.C.H."/>
            <person name="De La Providencia I."/>
            <person name="Hainaut M."/>
            <person name="Kuo A."/>
            <person name="Kohler A."/>
            <person name="Murat C."/>
            <person name="Tang N."/>
            <person name="Roy S."/>
            <person name="Loubradou J."/>
            <person name="Henrissat B."/>
            <person name="Grigoriev I.V."/>
            <person name="Corradi N."/>
            <person name="Roux C."/>
            <person name="Martin F.M."/>
        </authorList>
    </citation>
    <scope>NUCLEOTIDE SEQUENCE [LARGE SCALE GENOMIC DNA]</scope>
    <source>
        <strain evidence="1 2">DAOM 194757</strain>
    </source>
</reference>
<organism evidence="1 2">
    <name type="scientific">Gigaspora rosea</name>
    <dbReference type="NCBI Taxonomy" id="44941"/>
    <lineage>
        <taxon>Eukaryota</taxon>
        <taxon>Fungi</taxon>
        <taxon>Fungi incertae sedis</taxon>
        <taxon>Mucoromycota</taxon>
        <taxon>Glomeromycotina</taxon>
        <taxon>Glomeromycetes</taxon>
        <taxon>Diversisporales</taxon>
        <taxon>Gigasporaceae</taxon>
        <taxon>Gigaspora</taxon>
    </lineage>
</organism>
<dbReference type="EMBL" id="QKWP01000066">
    <property type="protein sequence ID" value="RIB28418.1"/>
    <property type="molecule type" value="Genomic_DNA"/>
</dbReference>
<dbReference type="AlphaFoldDB" id="A0A397W2J0"/>
<proteinExistence type="predicted"/>
<accession>A0A397W2J0</accession>
<dbReference type="Proteomes" id="UP000266673">
    <property type="component" value="Unassembled WGS sequence"/>
</dbReference>
<name>A0A397W2J0_9GLOM</name>
<gene>
    <name evidence="1" type="ORF">C2G38_2059329</name>
</gene>
<evidence type="ECO:0000313" key="2">
    <source>
        <dbReference type="Proteomes" id="UP000266673"/>
    </source>
</evidence>
<evidence type="ECO:0000313" key="1">
    <source>
        <dbReference type="EMBL" id="RIB28418.1"/>
    </source>
</evidence>
<protein>
    <submittedName>
        <fullName evidence="1">Uncharacterized protein</fullName>
    </submittedName>
</protein>